<feature type="domain" description="RNA polymerase sigma-70 region 2" evidence="5">
    <location>
        <begin position="15"/>
        <end position="80"/>
    </location>
</feature>
<dbReference type="SUPFAM" id="SSF88946">
    <property type="entry name" value="Sigma2 domain of RNA polymerase sigma factors"/>
    <property type="match status" value="1"/>
</dbReference>
<comment type="caution">
    <text evidence="7">The sequence shown here is derived from an EMBL/GenBank/DDBJ whole genome shotgun (WGS) entry which is preliminary data.</text>
</comment>
<keyword evidence="2" id="KW-0805">Transcription regulation</keyword>
<dbReference type="CDD" id="cd06171">
    <property type="entry name" value="Sigma70_r4"/>
    <property type="match status" value="1"/>
</dbReference>
<dbReference type="Gene3D" id="1.10.1740.10">
    <property type="match status" value="1"/>
</dbReference>
<dbReference type="InterPro" id="IPR013324">
    <property type="entry name" value="RNA_pol_sigma_r3/r4-like"/>
</dbReference>
<feature type="domain" description="RNA polymerase sigma factor 70 region 4 type 2" evidence="6">
    <location>
        <begin position="111"/>
        <end position="160"/>
    </location>
</feature>
<dbReference type="GO" id="GO:0003677">
    <property type="term" value="F:DNA binding"/>
    <property type="evidence" value="ECO:0007669"/>
    <property type="project" value="InterPro"/>
</dbReference>
<organism evidence="7 8">
    <name type="scientific">Pseudomonas gingeri</name>
    <dbReference type="NCBI Taxonomy" id="117681"/>
    <lineage>
        <taxon>Bacteria</taxon>
        <taxon>Pseudomonadati</taxon>
        <taxon>Pseudomonadota</taxon>
        <taxon>Gammaproteobacteria</taxon>
        <taxon>Pseudomonadales</taxon>
        <taxon>Pseudomonadaceae</taxon>
        <taxon>Pseudomonas</taxon>
    </lineage>
</organism>
<proteinExistence type="inferred from homology"/>
<reference evidence="7 8" key="1">
    <citation type="submission" date="2020-04" db="EMBL/GenBank/DDBJ databases">
        <title>Molecular characterization of pseudomonads from Agaricus bisporus reveal novel blotch 2 pathogens in Western Europe.</title>
        <authorList>
            <person name="Taparia T."/>
            <person name="Krijger M."/>
            <person name="Haynes E."/>
            <person name="Elpinstone J.G."/>
            <person name="Noble R."/>
            <person name="Van Der Wolf J."/>
        </authorList>
    </citation>
    <scope>NUCLEOTIDE SEQUENCE [LARGE SCALE GENOMIC DNA]</scope>
    <source>
        <strain evidence="7 8">H7001</strain>
    </source>
</reference>
<dbReference type="Pfam" id="PF04542">
    <property type="entry name" value="Sigma70_r2"/>
    <property type="match status" value="1"/>
</dbReference>
<protein>
    <submittedName>
        <fullName evidence="7">Sigma-70 family RNA polymerase sigma factor</fullName>
    </submittedName>
</protein>
<evidence type="ECO:0000259" key="5">
    <source>
        <dbReference type="Pfam" id="PF04542"/>
    </source>
</evidence>
<dbReference type="RefSeq" id="WP_177103856.1">
    <property type="nucleotide sequence ID" value="NZ_JACAQB010000008.1"/>
</dbReference>
<dbReference type="GO" id="GO:0016987">
    <property type="term" value="F:sigma factor activity"/>
    <property type="evidence" value="ECO:0007669"/>
    <property type="project" value="UniProtKB-KW"/>
</dbReference>
<evidence type="ECO:0000256" key="1">
    <source>
        <dbReference type="ARBA" id="ARBA00010641"/>
    </source>
</evidence>
<dbReference type="Pfam" id="PF08281">
    <property type="entry name" value="Sigma70_r4_2"/>
    <property type="match status" value="1"/>
</dbReference>
<dbReference type="GO" id="GO:0006352">
    <property type="term" value="P:DNA-templated transcription initiation"/>
    <property type="evidence" value="ECO:0007669"/>
    <property type="project" value="InterPro"/>
</dbReference>
<dbReference type="NCBIfam" id="TIGR02937">
    <property type="entry name" value="sigma70-ECF"/>
    <property type="match status" value="1"/>
</dbReference>
<evidence type="ECO:0000313" key="8">
    <source>
        <dbReference type="Proteomes" id="UP000539985"/>
    </source>
</evidence>
<dbReference type="Gene3D" id="1.10.10.10">
    <property type="entry name" value="Winged helix-like DNA-binding domain superfamily/Winged helix DNA-binding domain"/>
    <property type="match status" value="1"/>
</dbReference>
<dbReference type="InterPro" id="IPR013325">
    <property type="entry name" value="RNA_pol_sigma_r2"/>
</dbReference>
<evidence type="ECO:0000313" key="7">
    <source>
        <dbReference type="EMBL" id="NWB98261.1"/>
    </source>
</evidence>
<dbReference type="InterPro" id="IPR007627">
    <property type="entry name" value="RNA_pol_sigma70_r2"/>
</dbReference>
<evidence type="ECO:0000256" key="4">
    <source>
        <dbReference type="ARBA" id="ARBA00023163"/>
    </source>
</evidence>
<keyword evidence="3" id="KW-0731">Sigma factor</keyword>
<dbReference type="InterPro" id="IPR014284">
    <property type="entry name" value="RNA_pol_sigma-70_dom"/>
</dbReference>
<evidence type="ECO:0000256" key="2">
    <source>
        <dbReference type="ARBA" id="ARBA00023015"/>
    </source>
</evidence>
<dbReference type="PANTHER" id="PTHR43133:SF63">
    <property type="entry name" value="RNA POLYMERASE SIGMA FACTOR FECI-RELATED"/>
    <property type="match status" value="1"/>
</dbReference>
<dbReference type="NCBIfam" id="NF008889">
    <property type="entry name" value="PRK11924.1-1"/>
    <property type="match status" value="1"/>
</dbReference>
<dbReference type="SUPFAM" id="SSF88659">
    <property type="entry name" value="Sigma3 and sigma4 domains of RNA polymerase sigma factors"/>
    <property type="match status" value="1"/>
</dbReference>
<dbReference type="InterPro" id="IPR013249">
    <property type="entry name" value="RNA_pol_sigma70_r4_t2"/>
</dbReference>
<dbReference type="InterPro" id="IPR036388">
    <property type="entry name" value="WH-like_DNA-bd_sf"/>
</dbReference>
<evidence type="ECO:0000256" key="3">
    <source>
        <dbReference type="ARBA" id="ARBA00023082"/>
    </source>
</evidence>
<sequence length="186" mass="21109">MSGADTPHRDYVGGLFRSHYPWLCARMRRHLDSRASAEDIAADTFVQLLMAPDVVPIRQPRALLTTIAQRLMYQRWRRRDLERAYLDVLQQIPDADVLSPEERAQMLEALENIDCLLDGLPDKVKATFLLSRVNGLTYPEIAAELGISQRSVSDYMTRASKVRIPTGEIPCNATIDPENQTTTRRA</sequence>
<evidence type="ECO:0000259" key="6">
    <source>
        <dbReference type="Pfam" id="PF08281"/>
    </source>
</evidence>
<name>A0A7Y7XEL6_9PSED</name>
<gene>
    <name evidence="7" type="ORF">HX882_20385</name>
</gene>
<keyword evidence="4" id="KW-0804">Transcription</keyword>
<dbReference type="PANTHER" id="PTHR43133">
    <property type="entry name" value="RNA POLYMERASE ECF-TYPE SIGMA FACTO"/>
    <property type="match status" value="1"/>
</dbReference>
<dbReference type="InterPro" id="IPR039425">
    <property type="entry name" value="RNA_pol_sigma-70-like"/>
</dbReference>
<dbReference type="AlphaFoldDB" id="A0A7Y7XEL6"/>
<comment type="similarity">
    <text evidence="1">Belongs to the sigma-70 factor family. ECF subfamily.</text>
</comment>
<dbReference type="Proteomes" id="UP000539985">
    <property type="component" value="Unassembled WGS sequence"/>
</dbReference>
<dbReference type="EMBL" id="JACAQB010000008">
    <property type="protein sequence ID" value="NWB98261.1"/>
    <property type="molecule type" value="Genomic_DNA"/>
</dbReference>
<accession>A0A7Y7XEL6</accession>